<name>A0A974DUZ3_XENLA</name>
<dbReference type="EMBL" id="CM004467">
    <property type="protein sequence ID" value="OCT97317.1"/>
    <property type="molecule type" value="Genomic_DNA"/>
</dbReference>
<dbReference type="Proteomes" id="UP000694892">
    <property type="component" value="Chromosome 1S"/>
</dbReference>
<feature type="compositionally biased region" description="Acidic residues" evidence="1">
    <location>
        <begin position="215"/>
        <end position="229"/>
    </location>
</feature>
<accession>A0A974DUZ3</accession>
<evidence type="ECO:0000313" key="3">
    <source>
        <dbReference type="Proteomes" id="UP000694892"/>
    </source>
</evidence>
<sequence>MDRSPELLAILLTRKNFREEEIDIESLLYFYEHHYRREFGKIDDLANFLIRYGDTHQYLTRANLVYFIYVVMNLEQLDKIVTDFQLPESPLRDIKIDAEEVAEAFQVSVRITVSVPHASSNTEYKCLIYPLLLSLCLPRQTLRSISEGMESKLLEKEKELEEATMYEEENHREEQEEVEHHIQEQAEQKKEQDEDVPAEKKEDVEELEKDVPPEQQEEGIELEEEEEQEEQKQEQEEDVPAKKQEEAEEPGKDVPAEKQEEVEELEKDIPAEKIEEVGELKKDVPLEQQEQVIELEEQEEQKQEQEEDVPAEQKQQQPTRRRRVAIRLQRIWRSTKKFFRGINCRRPTPAP</sequence>
<feature type="region of interest" description="Disordered" evidence="1">
    <location>
        <begin position="162"/>
        <end position="322"/>
    </location>
</feature>
<evidence type="ECO:0000313" key="2">
    <source>
        <dbReference type="EMBL" id="OCT97317.1"/>
    </source>
</evidence>
<gene>
    <name evidence="2" type="ORF">XELAEV_18009543mg</name>
</gene>
<feature type="compositionally biased region" description="Basic and acidic residues" evidence="1">
    <location>
        <begin position="168"/>
        <end position="203"/>
    </location>
</feature>
<organism evidence="2 3">
    <name type="scientific">Xenopus laevis</name>
    <name type="common">African clawed frog</name>
    <dbReference type="NCBI Taxonomy" id="8355"/>
    <lineage>
        <taxon>Eukaryota</taxon>
        <taxon>Metazoa</taxon>
        <taxon>Chordata</taxon>
        <taxon>Craniata</taxon>
        <taxon>Vertebrata</taxon>
        <taxon>Euteleostomi</taxon>
        <taxon>Amphibia</taxon>
        <taxon>Batrachia</taxon>
        <taxon>Anura</taxon>
        <taxon>Pipoidea</taxon>
        <taxon>Pipidae</taxon>
        <taxon>Xenopodinae</taxon>
        <taxon>Xenopus</taxon>
        <taxon>Xenopus</taxon>
    </lineage>
</organism>
<feature type="compositionally biased region" description="Acidic residues" evidence="1">
    <location>
        <begin position="293"/>
        <end position="310"/>
    </location>
</feature>
<protein>
    <submittedName>
        <fullName evidence="2">Uncharacterized protein</fullName>
    </submittedName>
</protein>
<dbReference type="AlphaFoldDB" id="A0A974DUZ3"/>
<reference evidence="3" key="1">
    <citation type="journal article" date="2016" name="Nature">
        <title>Genome evolution in the allotetraploid frog Xenopus laevis.</title>
        <authorList>
            <person name="Session A.M."/>
            <person name="Uno Y."/>
            <person name="Kwon T."/>
            <person name="Chapman J.A."/>
            <person name="Toyoda A."/>
            <person name="Takahashi S."/>
            <person name="Fukui A."/>
            <person name="Hikosaka A."/>
            <person name="Suzuki A."/>
            <person name="Kondo M."/>
            <person name="van Heeringen S.J."/>
            <person name="Quigley I."/>
            <person name="Heinz S."/>
            <person name="Ogino H."/>
            <person name="Ochi H."/>
            <person name="Hellsten U."/>
            <person name="Lyons J.B."/>
            <person name="Simakov O."/>
            <person name="Putnam N."/>
            <person name="Stites J."/>
            <person name="Kuroki Y."/>
            <person name="Tanaka T."/>
            <person name="Michiue T."/>
            <person name="Watanabe M."/>
            <person name="Bogdanovic O."/>
            <person name="Lister R."/>
            <person name="Georgiou G."/>
            <person name="Paranjpe S.S."/>
            <person name="van Kruijsbergen I."/>
            <person name="Shu S."/>
            <person name="Carlson J."/>
            <person name="Kinoshita T."/>
            <person name="Ohta Y."/>
            <person name="Mawaribuchi S."/>
            <person name="Jenkins J."/>
            <person name="Grimwood J."/>
            <person name="Schmutz J."/>
            <person name="Mitros T."/>
            <person name="Mozaffari S.V."/>
            <person name="Suzuki Y."/>
            <person name="Haramoto Y."/>
            <person name="Yamamoto T.S."/>
            <person name="Takagi C."/>
            <person name="Heald R."/>
            <person name="Miller K."/>
            <person name="Haudenschild C."/>
            <person name="Kitzman J."/>
            <person name="Nakayama T."/>
            <person name="Izutsu Y."/>
            <person name="Robert J."/>
            <person name="Fortriede J."/>
            <person name="Burns K."/>
            <person name="Lotay V."/>
            <person name="Karimi K."/>
            <person name="Yasuoka Y."/>
            <person name="Dichmann D.S."/>
            <person name="Flajnik M.F."/>
            <person name="Houston D.W."/>
            <person name="Shendure J."/>
            <person name="DuPasquier L."/>
            <person name="Vize P.D."/>
            <person name="Zorn A.M."/>
            <person name="Ito M."/>
            <person name="Marcotte E.M."/>
            <person name="Wallingford J.B."/>
            <person name="Ito Y."/>
            <person name="Asashima M."/>
            <person name="Ueno N."/>
            <person name="Matsuda Y."/>
            <person name="Veenstra G.J."/>
            <person name="Fujiyama A."/>
            <person name="Harland R.M."/>
            <person name="Taira M."/>
            <person name="Rokhsar D.S."/>
        </authorList>
    </citation>
    <scope>NUCLEOTIDE SEQUENCE [LARGE SCALE GENOMIC DNA]</scope>
    <source>
        <strain evidence="3">J</strain>
    </source>
</reference>
<feature type="compositionally biased region" description="Basic and acidic residues" evidence="1">
    <location>
        <begin position="267"/>
        <end position="285"/>
    </location>
</feature>
<proteinExistence type="predicted"/>
<evidence type="ECO:0000256" key="1">
    <source>
        <dbReference type="SAM" id="MobiDB-lite"/>
    </source>
</evidence>
<feature type="compositionally biased region" description="Basic and acidic residues" evidence="1">
    <location>
        <begin position="230"/>
        <end position="259"/>
    </location>
</feature>